<evidence type="ECO:0000313" key="4">
    <source>
        <dbReference type="EMBL" id="AEP31637.1"/>
    </source>
</evidence>
<dbReference type="SUPFAM" id="SSF55073">
    <property type="entry name" value="Nucleotide cyclase"/>
    <property type="match status" value="1"/>
</dbReference>
<evidence type="ECO:0000259" key="2">
    <source>
        <dbReference type="PROSITE" id="PS50112"/>
    </source>
</evidence>
<dbReference type="eggNOG" id="COG2199">
    <property type="taxonomic scope" value="Bacteria"/>
</dbReference>
<dbReference type="EMBL" id="CP003060">
    <property type="protein sequence ID" value="AEP31637.1"/>
    <property type="molecule type" value="Genomic_DNA"/>
</dbReference>
<dbReference type="STRING" id="1085623.GNIT_3543"/>
<keyword evidence="1" id="KW-0812">Transmembrane</keyword>
<evidence type="ECO:0000313" key="5">
    <source>
        <dbReference type="Proteomes" id="UP000009282"/>
    </source>
</evidence>
<dbReference type="InterPro" id="IPR029787">
    <property type="entry name" value="Nucleotide_cyclase"/>
</dbReference>
<dbReference type="SUPFAM" id="SSF55785">
    <property type="entry name" value="PYP-like sensor domain (PAS domain)"/>
    <property type="match status" value="1"/>
</dbReference>
<dbReference type="HOGENOM" id="CLU_038372_1_0_6"/>
<reference evidence="4 5" key="1">
    <citation type="journal article" date="2011" name="J. Bacteriol.">
        <title>Complete genome sequence of seawater bacterium Glaciecola nitratireducens FR1064T.</title>
        <authorList>
            <person name="Bian F."/>
            <person name="Qin Q.L."/>
            <person name="Xie B.B."/>
            <person name="Shu Y.L."/>
            <person name="Zhang X.Y."/>
            <person name="Yu Y."/>
            <person name="Chen B."/>
            <person name="Chen X.L."/>
            <person name="Zhou B.C."/>
            <person name="Zhang Y.Z."/>
        </authorList>
    </citation>
    <scope>NUCLEOTIDE SEQUENCE [LARGE SCALE GENOMIC DNA]</scope>
    <source>
        <strain evidence="5">JCM 12485 / KCTC 12276 / FR1064</strain>
    </source>
</reference>
<dbReference type="KEGG" id="gni:GNIT_3543"/>
<accession>G4QNS9</accession>
<dbReference type="PANTHER" id="PTHR44757">
    <property type="entry name" value="DIGUANYLATE CYCLASE DGCP"/>
    <property type="match status" value="1"/>
</dbReference>
<proteinExistence type="predicted"/>
<dbReference type="Gene3D" id="6.10.340.10">
    <property type="match status" value="1"/>
</dbReference>
<dbReference type="InterPro" id="IPR043128">
    <property type="entry name" value="Rev_trsase/Diguanyl_cyclase"/>
</dbReference>
<dbReference type="RefSeq" id="WP_014110508.1">
    <property type="nucleotide sequence ID" value="NC_016041.1"/>
</dbReference>
<evidence type="ECO:0000256" key="1">
    <source>
        <dbReference type="SAM" id="Phobius"/>
    </source>
</evidence>
<name>G4QNS9_GLANF</name>
<dbReference type="InterPro" id="IPR000160">
    <property type="entry name" value="GGDEF_dom"/>
</dbReference>
<dbReference type="OrthoDB" id="5905478at2"/>
<dbReference type="PANTHER" id="PTHR44757:SF2">
    <property type="entry name" value="BIOFILM ARCHITECTURE MAINTENANCE PROTEIN MBAA"/>
    <property type="match status" value="1"/>
</dbReference>
<dbReference type="InterPro" id="IPR035965">
    <property type="entry name" value="PAS-like_dom_sf"/>
</dbReference>
<dbReference type="Gene3D" id="3.30.450.20">
    <property type="entry name" value="PAS domain"/>
    <property type="match status" value="1"/>
</dbReference>
<dbReference type="CDD" id="cd01949">
    <property type="entry name" value="GGDEF"/>
    <property type="match status" value="1"/>
</dbReference>
<feature type="domain" description="GGDEF" evidence="3">
    <location>
        <begin position="393"/>
        <end position="549"/>
    </location>
</feature>
<dbReference type="PROSITE" id="PS50887">
    <property type="entry name" value="GGDEF"/>
    <property type="match status" value="1"/>
</dbReference>
<keyword evidence="5" id="KW-1185">Reference proteome</keyword>
<dbReference type="Proteomes" id="UP000009282">
    <property type="component" value="Chromosome"/>
</dbReference>
<dbReference type="InterPro" id="IPR052155">
    <property type="entry name" value="Biofilm_reg_signaling"/>
</dbReference>
<dbReference type="SMART" id="SM00267">
    <property type="entry name" value="GGDEF"/>
    <property type="match status" value="1"/>
</dbReference>
<dbReference type="SMART" id="SM00091">
    <property type="entry name" value="PAS"/>
    <property type="match status" value="1"/>
</dbReference>
<keyword evidence="1" id="KW-0472">Membrane</keyword>
<feature type="transmembrane region" description="Helical" evidence="1">
    <location>
        <begin position="142"/>
        <end position="160"/>
    </location>
</feature>
<gene>
    <name evidence="4" type="ordered locus">GNIT_3543</name>
</gene>
<feature type="domain" description="PAS" evidence="2">
    <location>
        <begin position="230"/>
        <end position="266"/>
    </location>
</feature>
<sequence length="550" mass="60378">MKLSLRISLVIGLLSLAISSIFASLNYSYQLQQVTTQNQQLVQQLSDTAKSTSAIAAYLVDEELGQDVVDGLANNDLIMSATIRTESDGIVITSGKSTNAISSINIKLYNPFSPEEVIGTLEVVPNLDFIKAQATSTSLQNAFLLVGLSVIIAVAVGFYVRSKLTKPIKKLSQAVEAIDTEAPEFILPIDIGYKQKNEISSLSNKTNLLIAALKQQFLSERQLRESTEELQRRFRLLFEQATAGIGLLTADGKINIANPALSQLFGKELDGQDFPALFDSPGVIQDQIKLLFTATGVSQTDLDVELTVGIETRFLHCIFSSIKDVRTESREDSEQLVEVIIYDITHRKKREEKARYEADHDSLTGLLSRRAGLERLSQKLGRQTEETLGNSQTVFALMMIDLDKFKPVNDTYGHDVGDVVLKQVSQRIIASNIDASAVNIRWGGDEFLLGMSFNLGDLVDDAELSDPELLESALIDANEIKNQVERLIEAISGEVVIDVELSVKVGASVGVVILAPNKAADIDSLITRADGLMYLTKKQKTKQYTIVNYA</sequence>
<protein>
    <submittedName>
        <fullName evidence="4">Diguanylate cyclase</fullName>
    </submittedName>
</protein>
<keyword evidence="1" id="KW-1133">Transmembrane helix</keyword>
<dbReference type="AlphaFoldDB" id="G4QNS9"/>
<dbReference type="NCBIfam" id="TIGR00254">
    <property type="entry name" value="GGDEF"/>
    <property type="match status" value="1"/>
</dbReference>
<dbReference type="InterPro" id="IPR000014">
    <property type="entry name" value="PAS"/>
</dbReference>
<evidence type="ECO:0000259" key="3">
    <source>
        <dbReference type="PROSITE" id="PS50887"/>
    </source>
</evidence>
<dbReference type="Pfam" id="PF00990">
    <property type="entry name" value="GGDEF"/>
    <property type="match status" value="1"/>
</dbReference>
<organism evidence="4 5">
    <name type="scientific">Glaciecola nitratireducens (strain JCM 12485 / KCTC 12276 / FR1064)</name>
    <dbReference type="NCBI Taxonomy" id="1085623"/>
    <lineage>
        <taxon>Bacteria</taxon>
        <taxon>Pseudomonadati</taxon>
        <taxon>Pseudomonadota</taxon>
        <taxon>Gammaproteobacteria</taxon>
        <taxon>Alteromonadales</taxon>
        <taxon>Alteromonadaceae</taxon>
        <taxon>Brumicola</taxon>
    </lineage>
</organism>
<dbReference type="Gene3D" id="3.30.70.270">
    <property type="match status" value="1"/>
</dbReference>
<dbReference type="PROSITE" id="PS50112">
    <property type="entry name" value="PAS"/>
    <property type="match status" value="1"/>
</dbReference>